<dbReference type="SUPFAM" id="SSF110997">
    <property type="entry name" value="Sporulation related repeat"/>
    <property type="match status" value="1"/>
</dbReference>
<evidence type="ECO:0000313" key="3">
    <source>
        <dbReference type="EMBL" id="BCS88676.1"/>
    </source>
</evidence>
<feature type="region of interest" description="Disordered" evidence="1">
    <location>
        <begin position="137"/>
        <end position="160"/>
    </location>
</feature>
<dbReference type="InterPro" id="IPR036680">
    <property type="entry name" value="SPOR-like_sf"/>
</dbReference>
<dbReference type="Gene3D" id="3.30.70.1070">
    <property type="entry name" value="Sporulation related repeat"/>
    <property type="match status" value="1"/>
</dbReference>
<keyword evidence="4" id="KW-1185">Reference proteome</keyword>
<dbReference type="InterPro" id="IPR007730">
    <property type="entry name" value="SPOR-like_dom"/>
</dbReference>
<dbReference type="Pfam" id="PF05036">
    <property type="entry name" value="SPOR"/>
    <property type="match status" value="1"/>
</dbReference>
<feature type="domain" description="SPOR" evidence="2">
    <location>
        <begin position="193"/>
        <end position="270"/>
    </location>
</feature>
<feature type="region of interest" description="Disordered" evidence="1">
    <location>
        <begin position="25"/>
        <end position="101"/>
    </location>
</feature>
<dbReference type="Proteomes" id="UP001053296">
    <property type="component" value="Chromosome"/>
</dbReference>
<feature type="compositionally biased region" description="Acidic residues" evidence="1">
    <location>
        <begin position="77"/>
        <end position="91"/>
    </location>
</feature>
<organism evidence="3 4">
    <name type="scientific">Pseudodesulfovibrio sediminis</name>
    <dbReference type="NCBI Taxonomy" id="2810563"/>
    <lineage>
        <taxon>Bacteria</taxon>
        <taxon>Pseudomonadati</taxon>
        <taxon>Thermodesulfobacteriota</taxon>
        <taxon>Desulfovibrionia</taxon>
        <taxon>Desulfovibrionales</taxon>
        <taxon>Desulfovibrionaceae</taxon>
    </lineage>
</organism>
<proteinExistence type="predicted"/>
<feature type="compositionally biased region" description="Low complexity" evidence="1">
    <location>
        <begin position="25"/>
        <end position="41"/>
    </location>
</feature>
<feature type="compositionally biased region" description="Low complexity" evidence="1">
    <location>
        <begin position="144"/>
        <end position="160"/>
    </location>
</feature>
<sequence length="270" mass="28224">MKRTLFFLAVLTATLFVMSGCMRKSISSAPPARRPASQQPAKPAPKPIIDEAPLTGDNEPLDTAAPDADEKPMADVGGDDLGDDLADDTMDSTETPVEEAAPVAKTDAVKEPGIATTPDELPDPAPIIDSTPVAEPAMKDQAKEAVTPPQTTPAQTAPAPVVTTPEAAAPVMVDPENEVVDLEDPVVLDNPVATTAGDYYVQVGAFSDVENATRILEQLRTDGYAGARMVKTETGLYRVQAGAFVNADEADTALETLKGAFPGSRVVKAE</sequence>
<name>A0ABN6EUG4_9BACT</name>
<dbReference type="EMBL" id="AP024485">
    <property type="protein sequence ID" value="BCS88676.1"/>
    <property type="molecule type" value="Genomic_DNA"/>
</dbReference>
<accession>A0ABN6EUG4</accession>
<reference evidence="3" key="1">
    <citation type="journal article" date="2022" name="Arch. Microbiol.">
        <title>Pseudodesulfovibrio sediminis sp. nov., a mesophilic and neutrophilic sulfate-reducing bacterium isolated from sediment of a brackish lake.</title>
        <authorList>
            <person name="Takahashi A."/>
            <person name="Kojima H."/>
            <person name="Watanabe M."/>
            <person name="Fukui M."/>
        </authorList>
    </citation>
    <scope>NUCLEOTIDE SEQUENCE</scope>
    <source>
        <strain evidence="3">SF6</strain>
    </source>
</reference>
<evidence type="ECO:0000259" key="2">
    <source>
        <dbReference type="PROSITE" id="PS51724"/>
    </source>
</evidence>
<evidence type="ECO:0000256" key="1">
    <source>
        <dbReference type="SAM" id="MobiDB-lite"/>
    </source>
</evidence>
<dbReference type="PROSITE" id="PS51724">
    <property type="entry name" value="SPOR"/>
    <property type="match status" value="1"/>
</dbReference>
<gene>
    <name evidence="3" type="ORF">PSDVSF_19180</name>
</gene>
<evidence type="ECO:0000313" key="4">
    <source>
        <dbReference type="Proteomes" id="UP001053296"/>
    </source>
</evidence>
<dbReference type="PROSITE" id="PS51257">
    <property type="entry name" value="PROKAR_LIPOPROTEIN"/>
    <property type="match status" value="1"/>
</dbReference>
<protein>
    <recommendedName>
        <fullName evidence="2">SPOR domain-containing protein</fullName>
    </recommendedName>
</protein>